<dbReference type="RefSeq" id="WP_381484965.1">
    <property type="nucleotide sequence ID" value="NZ_JBHTIK010000001.1"/>
</dbReference>
<gene>
    <name evidence="2" type="ORF">ACFQ00_01095</name>
</gene>
<accession>A0ABW3BXE4</accession>
<sequence length="509" mass="55388">MTAAFKHKTDAEYEEVELWRSPDMSVLSAGRRAPPVMPPELFGSAWDLLRDLAEGAGAPVEYVAVSYLAVAASLIGGKRRARPYSTSNWAEPCILWTAVVGDPSSNKSPAIDAATGPLRDIETDLARNYADRVAAWEADAERAGVEKSAWKEAVKNAVKDGVGTPPLPSGAVEPEKPQRRRLSVMDATPESLGTILSGNREGTLHLRDELAGWLTSFDRYAPGGRQFWLEAYGGRRLIIDRQKNEGRPLIVPYNGVCVLGGIQPDRLSSALLDGDDDGLVARFLWAWPEPVPYHRPRAIADERALDGIYRRLDGLQWGVDADGRDTHITLPLDEAAATLFETWMTANREGLADAGSLYKGFCGKLPGTVLRLSLIAELAGWAARGGEEPRSISVHTVAAAAAFVDDYAKPSALRVFGDAALPPVERHAATLARYIIKNRIEKFNARALRRQSQLPGMRDAEPFNRAVEFLVEAEWLRSVATRAGPNVGRKSSDYIVNPAVHGAGDEPLA</sequence>
<comment type="caution">
    <text evidence="2">The sequence shown here is derived from an EMBL/GenBank/DDBJ whole genome shotgun (WGS) entry which is preliminary data.</text>
</comment>
<dbReference type="Pfam" id="PF13148">
    <property type="entry name" value="DUF3987"/>
    <property type="match status" value="1"/>
</dbReference>
<name>A0ABW3BXE4_SPHXN</name>
<protein>
    <submittedName>
        <fullName evidence="2">DUF3987 domain-containing protein</fullName>
    </submittedName>
</protein>
<evidence type="ECO:0000256" key="1">
    <source>
        <dbReference type="SAM" id="MobiDB-lite"/>
    </source>
</evidence>
<evidence type="ECO:0000313" key="3">
    <source>
        <dbReference type="Proteomes" id="UP001597124"/>
    </source>
</evidence>
<dbReference type="InterPro" id="IPR025048">
    <property type="entry name" value="DUF3987"/>
</dbReference>
<feature type="region of interest" description="Disordered" evidence="1">
    <location>
        <begin position="159"/>
        <end position="181"/>
    </location>
</feature>
<proteinExistence type="predicted"/>
<organism evidence="2 3">
    <name type="scientific">Sphingosinicella xenopeptidilytica</name>
    <dbReference type="NCBI Taxonomy" id="364098"/>
    <lineage>
        <taxon>Bacteria</taxon>
        <taxon>Pseudomonadati</taxon>
        <taxon>Pseudomonadota</taxon>
        <taxon>Alphaproteobacteria</taxon>
        <taxon>Sphingomonadales</taxon>
        <taxon>Sphingosinicellaceae</taxon>
        <taxon>Sphingosinicella</taxon>
    </lineage>
</organism>
<keyword evidence="3" id="KW-1185">Reference proteome</keyword>
<reference evidence="3" key="1">
    <citation type="journal article" date="2019" name="Int. J. Syst. Evol. Microbiol.">
        <title>The Global Catalogue of Microorganisms (GCM) 10K type strain sequencing project: providing services to taxonomists for standard genome sequencing and annotation.</title>
        <authorList>
            <consortium name="The Broad Institute Genomics Platform"/>
            <consortium name="The Broad Institute Genome Sequencing Center for Infectious Disease"/>
            <person name="Wu L."/>
            <person name="Ma J."/>
        </authorList>
    </citation>
    <scope>NUCLEOTIDE SEQUENCE [LARGE SCALE GENOMIC DNA]</scope>
    <source>
        <strain evidence="3">CCUG 52537</strain>
    </source>
</reference>
<dbReference type="Proteomes" id="UP001597124">
    <property type="component" value="Unassembled WGS sequence"/>
</dbReference>
<dbReference type="EMBL" id="JBHTIK010000001">
    <property type="protein sequence ID" value="MFD0846910.1"/>
    <property type="molecule type" value="Genomic_DNA"/>
</dbReference>
<evidence type="ECO:0000313" key="2">
    <source>
        <dbReference type="EMBL" id="MFD0846910.1"/>
    </source>
</evidence>